<dbReference type="AlphaFoldDB" id="A0A0P6X8T4"/>
<organism evidence="2 3">
    <name type="scientific">Leptolinea tardivitalis</name>
    <dbReference type="NCBI Taxonomy" id="229920"/>
    <lineage>
        <taxon>Bacteria</taxon>
        <taxon>Bacillati</taxon>
        <taxon>Chloroflexota</taxon>
        <taxon>Anaerolineae</taxon>
        <taxon>Anaerolineales</taxon>
        <taxon>Anaerolineaceae</taxon>
        <taxon>Leptolinea</taxon>
    </lineage>
</organism>
<keyword evidence="3" id="KW-1185">Reference proteome</keyword>
<name>A0A0P6X8T4_9CHLR</name>
<accession>A0A0P6X8T4</accession>
<sequence length="114" mass="13664">MSDRRTLHRRHLIYYLKVYDRSTDELLGHLVDITEEGLMIVSESCYTEGQTFKMKMLLPREIEEKEQIEFDARCMWCRKDVNPSLFGVGFKFEYVDVLSRQIIFELIHEFGFSD</sequence>
<dbReference type="EMBL" id="LGCK01000014">
    <property type="protein sequence ID" value="KPL70675.1"/>
    <property type="molecule type" value="Genomic_DNA"/>
</dbReference>
<dbReference type="Gene3D" id="2.40.10.220">
    <property type="entry name" value="predicted glycosyltransferase like domains"/>
    <property type="match status" value="1"/>
</dbReference>
<evidence type="ECO:0000259" key="1">
    <source>
        <dbReference type="Pfam" id="PF07238"/>
    </source>
</evidence>
<dbReference type="SUPFAM" id="SSF141371">
    <property type="entry name" value="PilZ domain-like"/>
    <property type="match status" value="1"/>
</dbReference>
<dbReference type="GO" id="GO:0035438">
    <property type="term" value="F:cyclic-di-GMP binding"/>
    <property type="evidence" value="ECO:0007669"/>
    <property type="project" value="InterPro"/>
</dbReference>
<reference evidence="2 3" key="1">
    <citation type="submission" date="2015-07" db="EMBL/GenBank/DDBJ databases">
        <title>Genome sequence of Leptolinea tardivitalis DSM 16556.</title>
        <authorList>
            <person name="Hemp J."/>
            <person name="Ward L.M."/>
            <person name="Pace L.A."/>
            <person name="Fischer W.W."/>
        </authorList>
    </citation>
    <scope>NUCLEOTIDE SEQUENCE [LARGE SCALE GENOMIC DNA]</scope>
    <source>
        <strain evidence="2 3">YMTK-2</strain>
    </source>
</reference>
<evidence type="ECO:0000313" key="2">
    <source>
        <dbReference type="EMBL" id="KPL70675.1"/>
    </source>
</evidence>
<gene>
    <name evidence="2" type="ORF">ADM99_16450</name>
</gene>
<dbReference type="InterPro" id="IPR009875">
    <property type="entry name" value="PilZ_domain"/>
</dbReference>
<evidence type="ECO:0000313" key="3">
    <source>
        <dbReference type="Proteomes" id="UP000050430"/>
    </source>
</evidence>
<comment type="caution">
    <text evidence="2">The sequence shown here is derived from an EMBL/GenBank/DDBJ whole genome shotgun (WGS) entry which is preliminary data.</text>
</comment>
<proteinExistence type="predicted"/>
<dbReference type="STRING" id="229920.ADM99_16450"/>
<feature type="domain" description="PilZ" evidence="1">
    <location>
        <begin position="14"/>
        <end position="107"/>
    </location>
</feature>
<dbReference type="OrthoDB" id="3078669at2"/>
<protein>
    <recommendedName>
        <fullName evidence="1">PilZ domain-containing protein</fullName>
    </recommendedName>
</protein>
<dbReference type="Pfam" id="PF07238">
    <property type="entry name" value="PilZ"/>
    <property type="match status" value="1"/>
</dbReference>
<dbReference type="Proteomes" id="UP000050430">
    <property type="component" value="Unassembled WGS sequence"/>
</dbReference>
<dbReference type="RefSeq" id="WP_062422612.1">
    <property type="nucleotide sequence ID" value="NZ_BBYA01000010.1"/>
</dbReference>